<reference evidence="1 2" key="1">
    <citation type="journal article" date="2020" name="Microorganisms">
        <title>Reliable Identification of Environmental Pseudomonas Isolates Using the rpoD Gene.</title>
        <authorList>
            <consortium name="The Broad Institute Genome Sequencing Platform"/>
            <person name="Girard L."/>
            <person name="Lood C."/>
            <person name="Rokni-Zadeh H."/>
            <person name="van Noort V."/>
            <person name="Lavigne R."/>
            <person name="De Mot R."/>
        </authorList>
    </citation>
    <scope>NUCLEOTIDE SEQUENCE [LARGE SCALE GENOMIC DNA]</scope>
    <source>
        <strain evidence="1 2">RW9S1A</strain>
    </source>
</reference>
<evidence type="ECO:0008006" key="3">
    <source>
        <dbReference type="Google" id="ProtNLM"/>
    </source>
</evidence>
<dbReference type="RefSeq" id="WP_186661644.1">
    <property type="nucleotide sequence ID" value="NZ_CP077095.1"/>
</dbReference>
<evidence type="ECO:0000313" key="2">
    <source>
        <dbReference type="Proteomes" id="UP000633418"/>
    </source>
</evidence>
<dbReference type="KEGG" id="pxn:HU772_010580"/>
<dbReference type="Proteomes" id="UP000633418">
    <property type="component" value="Chromosome"/>
</dbReference>
<dbReference type="InterPro" id="IPR016084">
    <property type="entry name" value="Haem_Oase-like_multi-hlx"/>
</dbReference>
<gene>
    <name evidence="1" type="ORF">HU772_010580</name>
</gene>
<dbReference type="AlphaFoldDB" id="A0A9E6U0G2"/>
<proteinExistence type="predicted"/>
<keyword evidence="2" id="KW-1185">Reference proteome</keyword>
<organism evidence="1 2">
    <name type="scientific">Pseudomonas xantholysinigenes</name>
    <dbReference type="NCBI Taxonomy" id="2745490"/>
    <lineage>
        <taxon>Bacteria</taxon>
        <taxon>Pseudomonadati</taxon>
        <taxon>Pseudomonadota</taxon>
        <taxon>Gammaproteobacteria</taxon>
        <taxon>Pseudomonadales</taxon>
        <taxon>Pseudomonadaceae</taxon>
        <taxon>Pseudomonas</taxon>
    </lineage>
</organism>
<reference evidence="1 2" key="2">
    <citation type="journal article" date="2021" name="Microorganisms">
        <title>The Ever-Expanding Pseudomonas Genus: Description of 43 New Species and Partition of the Pseudomonas putida Group.</title>
        <authorList>
            <person name="Girard L."/>
            <person name="Lood C."/>
            <person name="Hofte M."/>
            <person name="Vandamme P."/>
            <person name="Rokni-Zadeh H."/>
            <person name="van Noort V."/>
            <person name="Lavigne R."/>
            <person name="De Mot R."/>
        </authorList>
    </citation>
    <scope>NUCLEOTIDE SEQUENCE [LARGE SCALE GENOMIC DNA]</scope>
    <source>
        <strain evidence="1 2">RW9S1A</strain>
    </source>
</reference>
<dbReference type="EMBL" id="CP077095">
    <property type="protein sequence ID" value="QXI40480.1"/>
    <property type="molecule type" value="Genomic_DNA"/>
</dbReference>
<accession>A0A9E6U0G2</accession>
<evidence type="ECO:0000313" key="1">
    <source>
        <dbReference type="EMBL" id="QXI40480.1"/>
    </source>
</evidence>
<dbReference type="SUPFAM" id="SSF48613">
    <property type="entry name" value="Heme oxygenase-like"/>
    <property type="match status" value="1"/>
</dbReference>
<protein>
    <recommendedName>
        <fullName evidence="3">Thiaminase-2/PQQC domain-containing protein</fullName>
    </recommendedName>
</protein>
<dbReference type="Gene3D" id="1.20.910.10">
    <property type="entry name" value="Heme oxygenase-like"/>
    <property type="match status" value="1"/>
</dbReference>
<name>A0A9E6U0G2_9PSED</name>
<sequence>MDKWSIGSYRKPFLNIGYQAVDSASDTLEIGERHPEFVLSADALEQLDSTLRSLASGDSEHWSTLRQSGGDPQLQDIMTLLDDAGLIRESAPEHTLANKRALLAQALDEALATLRKHNFTRVEVAEELLAFIARPTPASIPEIYASSSNMFLVYARLALTSWSVVCPPAIPAAAALLQGIGGKAPVLPDIEFSAFWAGEVRKCLFVMTWLLVRSQQADAQRLCSAILPIEGVDSGVNLAIRLERWGLDFLAEQPPSQYRAAFRGDNDRCDALIAASYAQEYYITDRFIDLICPAIAQRLPRPLKRLARRYYMEEAGHELYELKTCKSLGMTEEQLHSALPTPCAQLMCDFYTYIATRDVVSYFAAATITEGLPGQENLLNALSSQFSSTTVFNNRPSRKHEQLNEKLAHQYISRIMLAEVGELSEQQQQGTATVYALLLELTHRTWEELHRIHVLQRRPPLNFTMDEFL</sequence>